<dbReference type="Proteomes" id="UP001189429">
    <property type="component" value="Unassembled WGS sequence"/>
</dbReference>
<reference evidence="2" key="1">
    <citation type="submission" date="2023-10" db="EMBL/GenBank/DDBJ databases">
        <authorList>
            <person name="Chen Y."/>
            <person name="Shah S."/>
            <person name="Dougan E. K."/>
            <person name="Thang M."/>
            <person name="Chan C."/>
        </authorList>
    </citation>
    <scope>NUCLEOTIDE SEQUENCE [LARGE SCALE GENOMIC DNA]</scope>
</reference>
<feature type="region of interest" description="Disordered" evidence="1">
    <location>
        <begin position="816"/>
        <end position="848"/>
    </location>
</feature>
<evidence type="ECO:0000313" key="2">
    <source>
        <dbReference type="EMBL" id="CAK0794940.1"/>
    </source>
</evidence>
<accession>A0ABN9PPU6</accession>
<feature type="compositionally biased region" description="Basic and acidic residues" evidence="1">
    <location>
        <begin position="833"/>
        <end position="847"/>
    </location>
</feature>
<comment type="caution">
    <text evidence="2">The sequence shown here is derived from an EMBL/GenBank/DDBJ whole genome shotgun (WGS) entry which is preliminary data.</text>
</comment>
<feature type="compositionally biased region" description="Basic and acidic residues" evidence="1">
    <location>
        <begin position="972"/>
        <end position="985"/>
    </location>
</feature>
<feature type="non-terminal residue" evidence="2">
    <location>
        <position position="1"/>
    </location>
</feature>
<gene>
    <name evidence="2" type="ORF">PCOR1329_LOCUS4761</name>
</gene>
<sequence length="1073" mass="118749">RAPAAAVAAARVAERAVAEIEGDRYDGGGKYADFADRCGGTRSPLELLGICEQLYCESADCHLSLVDETGLWTADRHPLNAEGRGDEDSVSQREESVTKIGIIDIRKGPWYMKCPEHMKREVRPGTQYLLLHWGTSLEGARRAFAKDVQKINRTAQLSVTNGVKACKEFNLRMPKDAIRFLIDVGNVANDQQTPTTFVEILENTVGIEKAWTNKKSANGWSAPALGGQAKPEEYKFEFTKTMSKDWRTYRNYELCNTFYRESKTVFIDGATTVWAEFKRRALTEIAFTHLMASMHERTFIALASALRKLRYNHPQFIVDVIMQCLPVTPTAGNIGKGFLHSEGLAPIGVFKEDVIDSRMESMKESAVWKQLKADKAKRSDMLLQAAQEAQSAVQSETGTKKDLREKKKSQKKAEMINMKAPRADLVIDEENDVEFLHHLHDAIGYMLKIDSTRHDDIASFKGLAIRGCLMDSVEEEQAALATAAIEDKTITRATADEKAEEYISQVAAMKDHFVEKNSMRPMGRMCAAGPLSNAMGRVAEIVQKQTVFESLKEAALAITQAAIEEVRVVIPAGRDIVVDFVVEAKAQAKLGDLALTDWNSLLKLGNNNLSNGSVYLGLLRVQKRMHMRSALGLQWCTAREGGDQQKQAKFLPQLVHQSLPEAMGEIQSSVPQPFDFKTPEKLNNITKEFTEYLGLRGAPASPCTGRRGPRRGLRSPCCYDVAVAADGLAYKVKKARGLCVLQAATAAQMKHFVKNNIKKELKVSAQVDVFTNEKNKMVKEIIEAMDAEHAAELASDAVQSAPTQMILNRVALQTKPALKEKKPRSEKKKDKKATHGGESDESDKKAVEPPLLRDWFTEAQERESAVTQWNSELMKKVINAAVSEKIAQVMLAEGPCPAGYNLVLGIKEEATAKGAKKTSVDIIRKNAPNATGCKLPCWGKVVDGSVAQHLPRHSVMQLKLASAWLITDAQPSDKDMGADVQEPPKKKARKSAAGVEYEPHDTHEVHYEPMPIEIMVNGEAAIFDYTRPYLKDVTGDGKDVHDIPRHRRAVDSDEMDVEKKARAPKGASGFAAH</sequence>
<feature type="region of interest" description="Disordered" evidence="1">
    <location>
        <begin position="1047"/>
        <end position="1073"/>
    </location>
</feature>
<proteinExistence type="predicted"/>
<organism evidence="2 3">
    <name type="scientific">Prorocentrum cordatum</name>
    <dbReference type="NCBI Taxonomy" id="2364126"/>
    <lineage>
        <taxon>Eukaryota</taxon>
        <taxon>Sar</taxon>
        <taxon>Alveolata</taxon>
        <taxon>Dinophyceae</taxon>
        <taxon>Prorocentrales</taxon>
        <taxon>Prorocentraceae</taxon>
        <taxon>Prorocentrum</taxon>
    </lineage>
</organism>
<evidence type="ECO:0000256" key="1">
    <source>
        <dbReference type="SAM" id="MobiDB-lite"/>
    </source>
</evidence>
<feature type="compositionally biased region" description="Basic residues" evidence="1">
    <location>
        <begin position="821"/>
        <end position="832"/>
    </location>
</feature>
<evidence type="ECO:0000313" key="3">
    <source>
        <dbReference type="Proteomes" id="UP001189429"/>
    </source>
</evidence>
<dbReference type="EMBL" id="CAUYUJ010001229">
    <property type="protein sequence ID" value="CAK0794940.1"/>
    <property type="molecule type" value="Genomic_DNA"/>
</dbReference>
<protein>
    <submittedName>
        <fullName evidence="2">Uncharacterized protein</fullName>
    </submittedName>
</protein>
<feature type="region of interest" description="Disordered" evidence="1">
    <location>
        <begin position="387"/>
        <end position="412"/>
    </location>
</feature>
<keyword evidence="3" id="KW-1185">Reference proteome</keyword>
<feature type="compositionally biased region" description="Low complexity" evidence="1">
    <location>
        <begin position="387"/>
        <end position="396"/>
    </location>
</feature>
<name>A0ABN9PPU6_9DINO</name>
<feature type="region of interest" description="Disordered" evidence="1">
    <location>
        <begin position="972"/>
        <end position="999"/>
    </location>
</feature>